<dbReference type="InterPro" id="IPR050490">
    <property type="entry name" value="Bact_solute-bd_prot1"/>
</dbReference>
<dbReference type="Gene3D" id="3.40.190.10">
    <property type="entry name" value="Periplasmic binding protein-like II"/>
    <property type="match status" value="2"/>
</dbReference>
<gene>
    <name evidence="5" type="ORF">V5R04_12605</name>
</gene>
<feature type="chain" id="PRO_5043851320" evidence="4">
    <location>
        <begin position="23"/>
        <end position="467"/>
    </location>
</feature>
<dbReference type="PROSITE" id="PS51257">
    <property type="entry name" value="PROKAR_LIPOPROTEIN"/>
    <property type="match status" value="1"/>
</dbReference>
<accession>A0AAU7E1B7</accession>
<organism evidence="5">
    <name type="scientific">Jonesiaceae bacterium BS-20</name>
    <dbReference type="NCBI Taxonomy" id="3120821"/>
    <lineage>
        <taxon>Bacteria</taxon>
        <taxon>Bacillati</taxon>
        <taxon>Actinomycetota</taxon>
        <taxon>Actinomycetes</taxon>
        <taxon>Micrococcales</taxon>
        <taxon>Jonesiaceae</taxon>
    </lineage>
</organism>
<sequence>MKPVRRPFALAAAGIAVAMTLAACGGGGGGENTTSPSDTPGETGEANTDCAAFDVYGDLSGKEVSVYTSIVTPEDQPHIDSYKPFEDCTGAKINYEGSKEFEAQLLVKLESNNAPDIAYIPQPGLLQTIVEKYPDRIVEASAGTVENVDKYYSPSWKGYGTVDGKFYAAPLGANVKSFVWYSPGVFADNGYEVPTTWDELIALSDKIVTDHGAEGAKPWCAGIGSGDATGWPATDWLEDMVLRTAGGDVYDQWVSNEVKFNDPKIAEALGKVGDILRNPDYVNGGIGDVSSIATTEFQDGGLPILDSGLCFMHRQASFYAANWPEGTDVSEDGDVFAFYFPSMNADERPLLGGGEFSAAFSDRPEVAAFQAYLASPEWNNAKAKATPSGGWVSANSGLDVNNLVSPIDKLSAELLGDTTQEFRFDGSDLMPAAVGAGAFWSEMTAWIAEGKPDQAVLDAIQAAWPSN</sequence>
<name>A0AAU7E1B7_9MICO</name>
<feature type="signal peptide" evidence="4">
    <location>
        <begin position="1"/>
        <end position="22"/>
    </location>
</feature>
<proteinExistence type="inferred from homology"/>
<evidence type="ECO:0000313" key="5">
    <source>
        <dbReference type="EMBL" id="XBH23222.1"/>
    </source>
</evidence>
<reference evidence="5" key="1">
    <citation type="submission" date="2024-02" db="EMBL/GenBank/DDBJ databases">
        <title>Tomenella chthoni gen. nov. sp. nov., a member of the family Jonesiaceae isolated from bat guano.</title>
        <authorList>
            <person name="Miller S.L."/>
            <person name="King J."/>
            <person name="Sankaranarayanan K."/>
            <person name="Lawson P.A."/>
        </authorList>
    </citation>
    <scope>NUCLEOTIDE SEQUENCE</scope>
    <source>
        <strain evidence="5">BS-20</strain>
    </source>
</reference>
<protein>
    <submittedName>
        <fullName evidence="5">ABC transporter substrate-binding protein</fullName>
    </submittedName>
</protein>
<dbReference type="SUPFAM" id="SSF53850">
    <property type="entry name" value="Periplasmic binding protein-like II"/>
    <property type="match status" value="1"/>
</dbReference>
<evidence type="ECO:0000256" key="1">
    <source>
        <dbReference type="ARBA" id="ARBA00008520"/>
    </source>
</evidence>
<feature type="region of interest" description="Disordered" evidence="3">
    <location>
        <begin position="27"/>
        <end position="47"/>
    </location>
</feature>
<keyword evidence="2" id="KW-0813">Transport</keyword>
<dbReference type="PANTHER" id="PTHR43649:SF29">
    <property type="entry name" value="OSMOPROTECTIVE COMPOUNDS-BINDING PROTEIN GGTB"/>
    <property type="match status" value="1"/>
</dbReference>
<comment type="similarity">
    <text evidence="1">Belongs to the bacterial solute-binding protein 1 family.</text>
</comment>
<evidence type="ECO:0000256" key="4">
    <source>
        <dbReference type="SAM" id="SignalP"/>
    </source>
</evidence>
<evidence type="ECO:0000256" key="3">
    <source>
        <dbReference type="SAM" id="MobiDB-lite"/>
    </source>
</evidence>
<keyword evidence="4" id="KW-0732">Signal</keyword>
<dbReference type="PANTHER" id="PTHR43649">
    <property type="entry name" value="ARABINOSE-BINDING PROTEIN-RELATED"/>
    <property type="match status" value="1"/>
</dbReference>
<dbReference type="AlphaFoldDB" id="A0AAU7E1B7"/>
<dbReference type="EMBL" id="CP146203">
    <property type="protein sequence ID" value="XBH23222.1"/>
    <property type="molecule type" value="Genomic_DNA"/>
</dbReference>
<evidence type="ECO:0000256" key="2">
    <source>
        <dbReference type="ARBA" id="ARBA00022448"/>
    </source>
</evidence>